<dbReference type="OrthoDB" id="2588159at2759"/>
<sequence>MNTLQGFQPLIPDANVDHDIVADDIKALKELGAGGLEFLAFTTMATGKEGKWYPYGYRTWRNQGQGHSQRRKFCELPPMLDWNEHTEFMHTQEQFGGSRLIPTQMAWTVIVLDDMSLEDLTKEVKNGKLTWQAPKD</sequence>
<reference evidence="1" key="1">
    <citation type="journal article" date="2021" name="Nat. Commun.">
        <title>Genetic determinants of endophytism in the Arabidopsis root mycobiome.</title>
        <authorList>
            <person name="Mesny F."/>
            <person name="Miyauchi S."/>
            <person name="Thiergart T."/>
            <person name="Pickel B."/>
            <person name="Atanasova L."/>
            <person name="Karlsson M."/>
            <person name="Huettel B."/>
            <person name="Barry K.W."/>
            <person name="Haridas S."/>
            <person name="Chen C."/>
            <person name="Bauer D."/>
            <person name="Andreopoulos W."/>
            <person name="Pangilinan J."/>
            <person name="LaButti K."/>
            <person name="Riley R."/>
            <person name="Lipzen A."/>
            <person name="Clum A."/>
            <person name="Drula E."/>
            <person name="Henrissat B."/>
            <person name="Kohler A."/>
            <person name="Grigoriev I.V."/>
            <person name="Martin F.M."/>
            <person name="Hacquard S."/>
        </authorList>
    </citation>
    <scope>NUCLEOTIDE SEQUENCE</scope>
    <source>
        <strain evidence="1">MPI-CAGE-CH-0235</strain>
    </source>
</reference>
<evidence type="ECO:0000313" key="2">
    <source>
        <dbReference type="Proteomes" id="UP000813444"/>
    </source>
</evidence>
<comment type="caution">
    <text evidence="1">The sequence shown here is derived from an EMBL/GenBank/DDBJ whole genome shotgun (WGS) entry which is preliminary data.</text>
</comment>
<dbReference type="EMBL" id="JAGPNK010000011">
    <property type="protein sequence ID" value="KAH7311214.1"/>
    <property type="molecule type" value="Genomic_DNA"/>
</dbReference>
<dbReference type="AlphaFoldDB" id="A0A8K0WMV0"/>
<gene>
    <name evidence="1" type="ORF">B0I35DRAFT_481207</name>
</gene>
<dbReference type="Proteomes" id="UP000813444">
    <property type="component" value="Unassembled WGS sequence"/>
</dbReference>
<evidence type="ECO:0000313" key="1">
    <source>
        <dbReference type="EMBL" id="KAH7311214.1"/>
    </source>
</evidence>
<organism evidence="1 2">
    <name type="scientific">Stachybotrys elegans</name>
    <dbReference type="NCBI Taxonomy" id="80388"/>
    <lineage>
        <taxon>Eukaryota</taxon>
        <taxon>Fungi</taxon>
        <taxon>Dikarya</taxon>
        <taxon>Ascomycota</taxon>
        <taxon>Pezizomycotina</taxon>
        <taxon>Sordariomycetes</taxon>
        <taxon>Hypocreomycetidae</taxon>
        <taxon>Hypocreales</taxon>
        <taxon>Stachybotryaceae</taxon>
        <taxon>Stachybotrys</taxon>
    </lineage>
</organism>
<proteinExistence type="predicted"/>
<keyword evidence="2" id="KW-1185">Reference proteome</keyword>
<accession>A0A8K0WMV0</accession>
<name>A0A8K0WMV0_9HYPO</name>
<protein>
    <submittedName>
        <fullName evidence="1">Uncharacterized protein</fullName>
    </submittedName>
</protein>